<sequence length="133" mass="15528">MMLLGAKNIIALGIIAFLVMSFWSLSSMSMDMNGRMINCPFMNDSSNLCQMSVAEHISQWQQFSTIIRERVLLLSFLLIFLYSARFSIAAQAYEKLKHHRFRNYFYRYKPELKLFNHLALAFSDGLIHSKIYA</sequence>
<dbReference type="EMBL" id="MHOO01000007">
    <property type="protein sequence ID" value="OGZ64258.1"/>
    <property type="molecule type" value="Genomic_DNA"/>
</dbReference>
<comment type="caution">
    <text evidence="2">The sequence shown here is derived from an EMBL/GenBank/DDBJ whole genome shotgun (WGS) entry which is preliminary data.</text>
</comment>
<evidence type="ECO:0000256" key="1">
    <source>
        <dbReference type="SAM" id="Phobius"/>
    </source>
</evidence>
<accession>A0A1G2HQU8</accession>
<feature type="transmembrane region" description="Helical" evidence="1">
    <location>
        <begin position="6"/>
        <end position="26"/>
    </location>
</feature>
<dbReference type="STRING" id="1802202.A2730_02380"/>
<evidence type="ECO:0000313" key="3">
    <source>
        <dbReference type="Proteomes" id="UP000176855"/>
    </source>
</evidence>
<feature type="transmembrane region" description="Helical" evidence="1">
    <location>
        <begin position="71"/>
        <end position="93"/>
    </location>
</feature>
<proteinExistence type="predicted"/>
<name>A0A1G2HQU8_9BACT</name>
<gene>
    <name evidence="2" type="ORF">A2730_02380</name>
</gene>
<organism evidence="2 3">
    <name type="scientific">Candidatus Staskawiczbacteria bacterium RIFCSPHIGHO2_01_FULL_39_25</name>
    <dbReference type="NCBI Taxonomy" id="1802202"/>
    <lineage>
        <taxon>Bacteria</taxon>
        <taxon>Candidatus Staskawicziibacteriota</taxon>
    </lineage>
</organism>
<keyword evidence="1" id="KW-0812">Transmembrane</keyword>
<keyword evidence="1" id="KW-0472">Membrane</keyword>
<dbReference type="AlphaFoldDB" id="A0A1G2HQU8"/>
<keyword evidence="1" id="KW-1133">Transmembrane helix</keyword>
<reference evidence="2 3" key="1">
    <citation type="journal article" date="2016" name="Nat. Commun.">
        <title>Thousands of microbial genomes shed light on interconnected biogeochemical processes in an aquifer system.</title>
        <authorList>
            <person name="Anantharaman K."/>
            <person name="Brown C.T."/>
            <person name="Hug L.A."/>
            <person name="Sharon I."/>
            <person name="Castelle C.J."/>
            <person name="Probst A.J."/>
            <person name="Thomas B.C."/>
            <person name="Singh A."/>
            <person name="Wilkins M.J."/>
            <person name="Karaoz U."/>
            <person name="Brodie E.L."/>
            <person name="Williams K.H."/>
            <person name="Hubbard S.S."/>
            <person name="Banfield J.F."/>
        </authorList>
    </citation>
    <scope>NUCLEOTIDE SEQUENCE [LARGE SCALE GENOMIC DNA]</scope>
</reference>
<protein>
    <submittedName>
        <fullName evidence="2">Uncharacterized protein</fullName>
    </submittedName>
</protein>
<dbReference type="Proteomes" id="UP000176855">
    <property type="component" value="Unassembled WGS sequence"/>
</dbReference>
<evidence type="ECO:0000313" key="2">
    <source>
        <dbReference type="EMBL" id="OGZ64258.1"/>
    </source>
</evidence>